<evidence type="ECO:0000259" key="1">
    <source>
        <dbReference type="Pfam" id="PF09423"/>
    </source>
</evidence>
<dbReference type="Pfam" id="PF09423">
    <property type="entry name" value="PhoD"/>
    <property type="match status" value="2"/>
</dbReference>
<dbReference type="EMBL" id="SMLW01000276">
    <property type="protein sequence ID" value="MTI23686.1"/>
    <property type="molecule type" value="Genomic_DNA"/>
</dbReference>
<evidence type="ECO:0000313" key="4">
    <source>
        <dbReference type="EMBL" id="MTI23686.1"/>
    </source>
</evidence>
<dbReference type="NCBIfam" id="TIGR04183">
    <property type="entry name" value="Por_Secre_tail"/>
    <property type="match status" value="1"/>
</dbReference>
<comment type="caution">
    <text evidence="4">The sequence shown here is derived from an EMBL/GenBank/DDBJ whole genome shotgun (WGS) entry which is preliminary data.</text>
</comment>
<dbReference type="Gene3D" id="3.60.21.70">
    <property type="entry name" value="PhoD-like phosphatase"/>
    <property type="match status" value="1"/>
</dbReference>
<evidence type="ECO:0000259" key="2">
    <source>
        <dbReference type="Pfam" id="PF16655"/>
    </source>
</evidence>
<feature type="domain" description="PhoD-like phosphatase metallophosphatase" evidence="1">
    <location>
        <begin position="381"/>
        <end position="570"/>
    </location>
</feature>
<accession>A0ABW9RIB8</accession>
<dbReference type="CDD" id="cd07389">
    <property type="entry name" value="MPP_PhoD"/>
    <property type="match status" value="1"/>
</dbReference>
<dbReference type="PANTHER" id="PTHR43606">
    <property type="entry name" value="PHOSPHATASE, PUTATIVE (AFU_ORTHOLOGUE AFUA_6G08710)-RELATED"/>
    <property type="match status" value="1"/>
</dbReference>
<dbReference type="Pfam" id="PF16655">
    <property type="entry name" value="PhoD_N"/>
    <property type="match status" value="1"/>
</dbReference>
<protein>
    <submittedName>
        <fullName evidence="4">T9SS type A sorting domain-containing protein</fullName>
    </submittedName>
</protein>
<reference evidence="4 5" key="1">
    <citation type="submission" date="2019-02" db="EMBL/GenBank/DDBJ databases">
        <authorList>
            <person name="Goldberg S.R."/>
            <person name="Haltli B.A."/>
            <person name="Correa H."/>
            <person name="Russell K.G."/>
        </authorList>
    </citation>
    <scope>NUCLEOTIDE SEQUENCE [LARGE SCALE GENOMIC DNA]</scope>
    <source>
        <strain evidence="4 5">JCM 16186</strain>
    </source>
</reference>
<dbReference type="PANTHER" id="PTHR43606:SF7">
    <property type="entry name" value="PHOSPHATASE, PUTATIVE (AFU_ORTHOLOGUE AFUA_6G08710)-RELATED"/>
    <property type="match status" value="1"/>
</dbReference>
<sequence>MKKILLIFWLALFAAGLYAQSGSKLIPITREAATGIEDYFDPALKPFYHGVASGDPLQDRVIIWTRVTPDEEGPVTVNWLVSSTPGMTDIVGSGSVTTDVSRDYTVKVDVSGLAPATTYYYYFSAMGANSTVGRTRTAPAGSADQLRFAVVSCSNYQDGYFNAYERISERNDIDAVIHLGDYIYEYETGGFGQDELGRGHVPDNEILTLMDYRIRYSYYRLDPQLRKVHKQLPFITIWDDHEFANNAWVGGAENHQEEEGDWEIRKNNAYQAYFEWMPIRERSSAPNRVYRKISYGNLVDLILLDTRIEGREKQKDSLLGIKREAAKNRDLQTARDYEAYLSDVLPASIRKNLTDEEYNYLIGTLSEWAAEDLPVTEIKKLETREEFQQVQDLVIKSYKAEEEKPKADQRTAADRQLLGEEQFSWLENNLKTSNAKWKIVANQVLLMPLKGIPLTDTWDGYEDSRERLLSYIKDQKLQNVVFLTGDIHMTLASDLPTSFFSYTFNKKNSAAVEFVTPSITSSNLDEFIGISEGFLTWLVGLFNPHIKNTDLKQHGYFVLTVNSSKAQADWYYVDDVKTITTGQKNGESWYVNSGDTRLNKASSPMSATNGYGDSAPEQAFSASVEKQPVLLIGNYPNPAEGQTTIHYVLAEESQVNVSIVDLQGNAVKDVMTENRQGPGIYALQVGIDDLKPGIYLYEISTKNQKVVRRMVVK</sequence>
<proteinExistence type="predicted"/>
<feature type="domain" description="PhoD-like phosphatase metallophosphatase" evidence="1">
    <location>
        <begin position="148"/>
        <end position="323"/>
    </location>
</feature>
<dbReference type="InterPro" id="IPR026444">
    <property type="entry name" value="Secre_tail"/>
</dbReference>
<dbReference type="InterPro" id="IPR052900">
    <property type="entry name" value="Phospholipid_Metab_Enz"/>
</dbReference>
<dbReference type="Gene3D" id="2.60.40.380">
    <property type="entry name" value="Purple acid phosphatase-like, N-terminal"/>
    <property type="match status" value="1"/>
</dbReference>
<feature type="domain" description="Secretion system C-terminal sorting" evidence="3">
    <location>
        <begin position="635"/>
        <end position="712"/>
    </location>
</feature>
<gene>
    <name evidence="4" type="ORF">E1163_01845</name>
</gene>
<keyword evidence="5" id="KW-1185">Reference proteome</keyword>
<dbReference type="RefSeq" id="WP_155168883.1">
    <property type="nucleotide sequence ID" value="NZ_BAAAFL010000043.1"/>
</dbReference>
<evidence type="ECO:0000313" key="5">
    <source>
        <dbReference type="Proteomes" id="UP000798808"/>
    </source>
</evidence>
<dbReference type="Pfam" id="PF18962">
    <property type="entry name" value="Por_Secre_tail"/>
    <property type="match status" value="1"/>
</dbReference>
<dbReference type="InterPro" id="IPR029052">
    <property type="entry name" value="Metallo-depent_PP-like"/>
</dbReference>
<evidence type="ECO:0000259" key="3">
    <source>
        <dbReference type="Pfam" id="PF18962"/>
    </source>
</evidence>
<dbReference type="InterPro" id="IPR032093">
    <property type="entry name" value="PhoD_N"/>
</dbReference>
<dbReference type="SUPFAM" id="SSF56300">
    <property type="entry name" value="Metallo-dependent phosphatases"/>
    <property type="match status" value="1"/>
</dbReference>
<organism evidence="4 5">
    <name type="scientific">Fulvivirga kasyanovii</name>
    <dbReference type="NCBI Taxonomy" id="396812"/>
    <lineage>
        <taxon>Bacteria</taxon>
        <taxon>Pseudomonadati</taxon>
        <taxon>Bacteroidota</taxon>
        <taxon>Cytophagia</taxon>
        <taxon>Cytophagales</taxon>
        <taxon>Fulvivirgaceae</taxon>
        <taxon>Fulvivirga</taxon>
    </lineage>
</organism>
<dbReference type="Proteomes" id="UP000798808">
    <property type="component" value="Unassembled WGS sequence"/>
</dbReference>
<dbReference type="InterPro" id="IPR018946">
    <property type="entry name" value="PhoD-like_MPP"/>
</dbReference>
<feature type="domain" description="Phospholipase D N-terminal" evidence="2">
    <location>
        <begin position="49"/>
        <end position="137"/>
    </location>
</feature>
<name>A0ABW9RIB8_9BACT</name>
<dbReference type="InterPro" id="IPR038607">
    <property type="entry name" value="PhoD-like_sf"/>
</dbReference>